<feature type="signal peptide" evidence="2">
    <location>
        <begin position="1"/>
        <end position="26"/>
    </location>
</feature>
<feature type="region of interest" description="Disordered" evidence="1">
    <location>
        <begin position="30"/>
        <end position="50"/>
    </location>
</feature>
<comment type="caution">
    <text evidence="3">The sequence shown here is derived from an EMBL/GenBank/DDBJ whole genome shotgun (WGS) entry which is preliminary data.</text>
</comment>
<keyword evidence="2" id="KW-0732">Signal</keyword>
<gene>
    <name evidence="3" type="ORF">K5P26_07570</name>
</gene>
<evidence type="ECO:0000313" key="4">
    <source>
        <dbReference type="Proteomes" id="UP001166571"/>
    </source>
</evidence>
<protein>
    <recommendedName>
        <fullName evidence="5">Cell wall hydrolase</fullName>
    </recommendedName>
</protein>
<evidence type="ECO:0000313" key="3">
    <source>
        <dbReference type="EMBL" id="MBY4636994.1"/>
    </source>
</evidence>
<proteinExistence type="predicted"/>
<dbReference type="Proteomes" id="UP001166571">
    <property type="component" value="Unassembled WGS sequence"/>
</dbReference>
<feature type="compositionally biased region" description="Pro residues" evidence="1">
    <location>
        <begin position="141"/>
        <end position="150"/>
    </location>
</feature>
<evidence type="ECO:0000256" key="2">
    <source>
        <dbReference type="SAM" id="SignalP"/>
    </source>
</evidence>
<sequence>MTNSMMAAAAAMALALTGTVPVPALAVQAASDTPADSTKKLPDGTTPAERANTARLNAEQAAKAKADNITYQQEVSAAAQQVAHDQAEFVEDTAAYEIEKARIAALSTEERLKYEAAVAAWKADVAACKAGETHRCAKPKPTLPPQDPQD</sequence>
<organism evidence="3 4">
    <name type="scientific">Sphingopyxis jiangsuensis</name>
    <dbReference type="NCBI Taxonomy" id="2871171"/>
    <lineage>
        <taxon>Bacteria</taxon>
        <taxon>Pseudomonadati</taxon>
        <taxon>Pseudomonadota</taxon>
        <taxon>Alphaproteobacteria</taxon>
        <taxon>Sphingomonadales</taxon>
        <taxon>Sphingomonadaceae</taxon>
        <taxon>Sphingopyxis</taxon>
    </lineage>
</organism>
<reference evidence="3" key="1">
    <citation type="submission" date="2021-08" db="EMBL/GenBank/DDBJ databases">
        <title>Sphingopyxis panaciterrulae sp. nov., isolated from the surface water of the Yellow Sea.</title>
        <authorList>
            <person name="Gao Z."/>
            <person name="Zhang D."/>
            <person name="Zhang A."/>
        </authorList>
    </citation>
    <scope>NUCLEOTIDE SEQUENCE</scope>
    <source>
        <strain evidence="3">XHP0097</strain>
    </source>
</reference>
<feature type="region of interest" description="Disordered" evidence="1">
    <location>
        <begin position="131"/>
        <end position="150"/>
    </location>
</feature>
<feature type="chain" id="PRO_5045404064" description="Cell wall hydrolase" evidence="2">
    <location>
        <begin position="27"/>
        <end position="150"/>
    </location>
</feature>
<accession>A0ABS7MEB3</accession>
<evidence type="ECO:0000256" key="1">
    <source>
        <dbReference type="SAM" id="MobiDB-lite"/>
    </source>
</evidence>
<name>A0ABS7MEB3_9SPHN</name>
<dbReference type="RefSeq" id="WP_222136253.1">
    <property type="nucleotide sequence ID" value="NZ_JAILXK010000001.1"/>
</dbReference>
<dbReference type="EMBL" id="JAILXK010000001">
    <property type="protein sequence ID" value="MBY4636994.1"/>
    <property type="molecule type" value="Genomic_DNA"/>
</dbReference>
<evidence type="ECO:0008006" key="5">
    <source>
        <dbReference type="Google" id="ProtNLM"/>
    </source>
</evidence>
<keyword evidence="4" id="KW-1185">Reference proteome</keyword>